<proteinExistence type="predicted"/>
<comment type="caution">
    <text evidence="2">The sequence shown here is derived from an EMBL/GenBank/DDBJ whole genome shotgun (WGS) entry which is preliminary data.</text>
</comment>
<dbReference type="PANTHER" id="PTHR10587:SF134">
    <property type="entry name" value="SECRETED PROTEIN"/>
    <property type="match status" value="1"/>
</dbReference>
<dbReference type="CDD" id="cd10955">
    <property type="entry name" value="CE4_BH0857_like"/>
    <property type="match status" value="1"/>
</dbReference>
<evidence type="ECO:0000259" key="1">
    <source>
        <dbReference type="PROSITE" id="PS51677"/>
    </source>
</evidence>
<feature type="domain" description="NodB homology" evidence="1">
    <location>
        <begin position="63"/>
        <end position="256"/>
    </location>
</feature>
<keyword evidence="3" id="KW-1185">Reference proteome</keyword>
<accession>A0ABS6JTN1</accession>
<dbReference type="InterPro" id="IPR011330">
    <property type="entry name" value="Glyco_hydro/deAcase_b/a-brl"/>
</dbReference>
<name>A0ABS6JTN1_9BACI</name>
<sequence>MASHPHKESNDRELDYFEPFYFNEAESISTDEVLRKWENKSLHSSEWGEHVSGVKNRLNTDDKVIALTFDACGGTYGSGYDEELISYLRSEEIPATLFFNTRWIKENKETFMELSNDKLFTIENHGTEHLPLSINGGTAWGIAATNSVSEVIEEVMGNQNLITELTGKSPSYFRSGTAFYDDIAVQIVEDLGLTTVNFNILGDAGATFTSSQVTNALVNATPGSIALLHMNRPESGTAAGVQEAIPILIEKGYEFVHLTDYELIE</sequence>
<dbReference type="PANTHER" id="PTHR10587">
    <property type="entry name" value="GLYCOSYL TRANSFERASE-RELATED"/>
    <property type="match status" value="1"/>
</dbReference>
<dbReference type="InterPro" id="IPR002509">
    <property type="entry name" value="NODB_dom"/>
</dbReference>
<dbReference type="Gene3D" id="3.20.20.370">
    <property type="entry name" value="Glycoside hydrolase/deacetylase"/>
    <property type="match status" value="1"/>
</dbReference>
<dbReference type="Proteomes" id="UP000790580">
    <property type="component" value="Unassembled WGS sequence"/>
</dbReference>
<gene>
    <name evidence="2" type="ORF">KS407_06200</name>
</gene>
<dbReference type="Pfam" id="PF01522">
    <property type="entry name" value="Polysacc_deac_1"/>
    <property type="match status" value="1"/>
</dbReference>
<reference evidence="2 3" key="1">
    <citation type="submission" date="2021-06" db="EMBL/GenBank/DDBJ databases">
        <title>Bacillus sp. RD4P76, an endophyte from a halophyte.</title>
        <authorList>
            <person name="Sun J.-Q."/>
        </authorList>
    </citation>
    <scope>NUCLEOTIDE SEQUENCE [LARGE SCALE GENOMIC DNA]</scope>
    <source>
        <strain evidence="2 3">JCM 17098</strain>
    </source>
</reference>
<dbReference type="PROSITE" id="PS51677">
    <property type="entry name" value="NODB"/>
    <property type="match status" value="1"/>
</dbReference>
<evidence type="ECO:0000313" key="3">
    <source>
        <dbReference type="Proteomes" id="UP000790580"/>
    </source>
</evidence>
<dbReference type="EMBL" id="JAHQCR010000030">
    <property type="protein sequence ID" value="MBU9721034.1"/>
    <property type="molecule type" value="Genomic_DNA"/>
</dbReference>
<protein>
    <submittedName>
        <fullName evidence="2">Polysaccharide deacetylase family protein</fullName>
    </submittedName>
</protein>
<evidence type="ECO:0000313" key="2">
    <source>
        <dbReference type="EMBL" id="MBU9721034.1"/>
    </source>
</evidence>
<dbReference type="InterPro" id="IPR050248">
    <property type="entry name" value="Polysacc_deacetylase_ArnD"/>
</dbReference>
<dbReference type="SUPFAM" id="SSF88713">
    <property type="entry name" value="Glycoside hydrolase/deacetylase"/>
    <property type="match status" value="1"/>
</dbReference>
<organism evidence="2 3">
    <name type="scientific">Evansella alkalicola</name>
    <dbReference type="NCBI Taxonomy" id="745819"/>
    <lineage>
        <taxon>Bacteria</taxon>
        <taxon>Bacillati</taxon>
        <taxon>Bacillota</taxon>
        <taxon>Bacilli</taxon>
        <taxon>Bacillales</taxon>
        <taxon>Bacillaceae</taxon>
        <taxon>Evansella</taxon>
    </lineage>
</organism>